<comment type="similarity">
    <text evidence="4">Belongs to the cyclic nucleotide phosphodiesterase class-III family.</text>
</comment>
<dbReference type="EMBL" id="QWFX01000010">
    <property type="protein sequence ID" value="RIJ29720.1"/>
    <property type="molecule type" value="Genomic_DNA"/>
</dbReference>
<evidence type="ECO:0000259" key="5">
    <source>
        <dbReference type="Pfam" id="PF00149"/>
    </source>
</evidence>
<dbReference type="InterPro" id="IPR029052">
    <property type="entry name" value="Metallo-depent_PP-like"/>
</dbReference>
<evidence type="ECO:0000256" key="4">
    <source>
        <dbReference type="ARBA" id="ARBA00025742"/>
    </source>
</evidence>
<evidence type="ECO:0000256" key="3">
    <source>
        <dbReference type="ARBA" id="ARBA00023004"/>
    </source>
</evidence>
<evidence type="ECO:0000313" key="7">
    <source>
        <dbReference type="Proteomes" id="UP000266385"/>
    </source>
</evidence>
<comment type="caution">
    <text evidence="6">The sequence shown here is derived from an EMBL/GenBank/DDBJ whole genome shotgun (WGS) entry which is preliminary data.</text>
</comment>
<evidence type="ECO:0000313" key="6">
    <source>
        <dbReference type="EMBL" id="RIJ29720.1"/>
    </source>
</evidence>
<proteinExistence type="inferred from homology"/>
<dbReference type="Proteomes" id="UP000266385">
    <property type="component" value="Unassembled WGS sequence"/>
</dbReference>
<dbReference type="AlphaFoldDB" id="A0A399RDX3"/>
<dbReference type="GO" id="GO:0016787">
    <property type="term" value="F:hydrolase activity"/>
    <property type="evidence" value="ECO:0007669"/>
    <property type="project" value="UniProtKB-KW"/>
</dbReference>
<dbReference type="Gene3D" id="3.60.21.10">
    <property type="match status" value="1"/>
</dbReference>
<evidence type="ECO:0000256" key="1">
    <source>
        <dbReference type="ARBA" id="ARBA00022723"/>
    </source>
</evidence>
<keyword evidence="1" id="KW-0479">Metal-binding</keyword>
<keyword evidence="7" id="KW-1185">Reference proteome</keyword>
<accession>A0A399RDX3</accession>
<dbReference type="Pfam" id="PF00149">
    <property type="entry name" value="Metallophos"/>
    <property type="match status" value="1"/>
</dbReference>
<dbReference type="GO" id="GO:0046872">
    <property type="term" value="F:metal ion binding"/>
    <property type="evidence" value="ECO:0007669"/>
    <property type="project" value="UniProtKB-KW"/>
</dbReference>
<dbReference type="PANTHER" id="PTHR42988">
    <property type="entry name" value="PHOSPHOHYDROLASE"/>
    <property type="match status" value="1"/>
</dbReference>
<dbReference type="PANTHER" id="PTHR42988:SF2">
    <property type="entry name" value="CYCLIC NUCLEOTIDE PHOSPHODIESTERASE CBUA0032-RELATED"/>
    <property type="match status" value="1"/>
</dbReference>
<reference evidence="6 7" key="1">
    <citation type="submission" date="2018-08" db="EMBL/GenBank/DDBJ databases">
        <title>Henriciella mobilis sp. nov., isolated from seawater.</title>
        <authorList>
            <person name="Cheng H."/>
            <person name="Wu Y.-H."/>
            <person name="Xu X.-W."/>
            <person name="Guo L.-L."/>
        </authorList>
    </citation>
    <scope>NUCLEOTIDE SEQUENCE [LARGE SCALE GENOMIC DNA]</scope>
    <source>
        <strain evidence="6 7">JN25</strain>
    </source>
</reference>
<keyword evidence="2" id="KW-0378">Hydrolase</keyword>
<evidence type="ECO:0000256" key="2">
    <source>
        <dbReference type="ARBA" id="ARBA00022801"/>
    </source>
</evidence>
<dbReference type="InterPro" id="IPR050884">
    <property type="entry name" value="CNP_phosphodiesterase-III"/>
</dbReference>
<dbReference type="InterPro" id="IPR004843">
    <property type="entry name" value="Calcineurin-like_PHP"/>
</dbReference>
<dbReference type="SUPFAM" id="SSF56300">
    <property type="entry name" value="Metallo-dependent phosphatases"/>
    <property type="match status" value="1"/>
</dbReference>
<dbReference type="OrthoDB" id="651281at2"/>
<name>A0A399RDX3_9PROT</name>
<sequence>MTRIVQIADIHFGTENPVALEAFEESISELGASALAICGDLTQRGKRSEFRAARDWLDRFDLPKLVVAGNHDTPLLNLYERVVSPFDRHDDYFADLSGPVELDSAILVGMNTARGWQTRSNWAEGSVNLEDLESAIADAHAPEMAGKTSFLICHHPFLSPPDAPLRTATKRGRRASRRLTQSKVGFLLTGHVHAPSVTVVDHKDDAYVAVSSGTLSTRLREHPASFNVIDLAADACRVTVHNLHGDRFVPAKPHTLAPHFGQPESHVRVTAQSD</sequence>
<protein>
    <submittedName>
        <fullName evidence="6">Metallophosphoesterase</fullName>
    </submittedName>
</protein>
<feature type="domain" description="Calcineurin-like phosphoesterase" evidence="5">
    <location>
        <begin position="3"/>
        <end position="195"/>
    </location>
</feature>
<keyword evidence="3" id="KW-0408">Iron</keyword>
<dbReference type="RefSeq" id="WP_119376227.1">
    <property type="nucleotide sequence ID" value="NZ_QWFX01000010.1"/>
</dbReference>
<gene>
    <name evidence="6" type="ORF">D1223_09610</name>
</gene>
<organism evidence="6 7">
    <name type="scientific">Henriciella mobilis</name>
    <dbReference type="NCBI Taxonomy" id="2305467"/>
    <lineage>
        <taxon>Bacteria</taxon>
        <taxon>Pseudomonadati</taxon>
        <taxon>Pseudomonadota</taxon>
        <taxon>Alphaproteobacteria</taxon>
        <taxon>Hyphomonadales</taxon>
        <taxon>Hyphomonadaceae</taxon>
        <taxon>Henriciella</taxon>
    </lineage>
</organism>